<dbReference type="Proteomes" id="UP000290545">
    <property type="component" value="Unassembled WGS sequence"/>
</dbReference>
<organism evidence="5 6">
    <name type="scientific">Filimonas effusa</name>
    <dbReference type="NCBI Taxonomy" id="2508721"/>
    <lineage>
        <taxon>Bacteria</taxon>
        <taxon>Pseudomonadati</taxon>
        <taxon>Bacteroidota</taxon>
        <taxon>Chitinophagia</taxon>
        <taxon>Chitinophagales</taxon>
        <taxon>Chitinophagaceae</taxon>
        <taxon>Filimonas</taxon>
    </lineage>
</organism>
<keyword evidence="4" id="KW-0732">Signal</keyword>
<feature type="chain" id="PRO_5020843622" description="TonB-dependent receptor" evidence="4">
    <location>
        <begin position="24"/>
        <end position="830"/>
    </location>
</feature>
<dbReference type="AlphaFoldDB" id="A0A4Q1D0Q0"/>
<accession>A0A4Q1D0Q0</accession>
<dbReference type="InterPro" id="IPR036942">
    <property type="entry name" value="Beta-barrel_TonB_sf"/>
</dbReference>
<evidence type="ECO:0000313" key="5">
    <source>
        <dbReference type="EMBL" id="RXK80598.1"/>
    </source>
</evidence>
<evidence type="ECO:0000256" key="1">
    <source>
        <dbReference type="ARBA" id="ARBA00004442"/>
    </source>
</evidence>
<dbReference type="SUPFAM" id="SSF56935">
    <property type="entry name" value="Porins"/>
    <property type="match status" value="1"/>
</dbReference>
<evidence type="ECO:0000256" key="4">
    <source>
        <dbReference type="SAM" id="SignalP"/>
    </source>
</evidence>
<evidence type="ECO:0000313" key="6">
    <source>
        <dbReference type="Proteomes" id="UP000290545"/>
    </source>
</evidence>
<keyword evidence="6" id="KW-1185">Reference proteome</keyword>
<evidence type="ECO:0000256" key="2">
    <source>
        <dbReference type="ARBA" id="ARBA00023136"/>
    </source>
</evidence>
<evidence type="ECO:0008006" key="7">
    <source>
        <dbReference type="Google" id="ProtNLM"/>
    </source>
</evidence>
<feature type="signal peptide" evidence="4">
    <location>
        <begin position="1"/>
        <end position="23"/>
    </location>
</feature>
<dbReference type="RefSeq" id="WP_129006515.1">
    <property type="nucleotide sequence ID" value="NZ_SDHZ01000006.1"/>
</dbReference>
<dbReference type="EMBL" id="SDHZ01000006">
    <property type="protein sequence ID" value="RXK80598.1"/>
    <property type="molecule type" value="Genomic_DNA"/>
</dbReference>
<proteinExistence type="predicted"/>
<dbReference type="Gene3D" id="2.40.170.20">
    <property type="entry name" value="TonB-dependent receptor, beta-barrel domain"/>
    <property type="match status" value="1"/>
</dbReference>
<gene>
    <name evidence="5" type="ORF">ESB13_23475</name>
</gene>
<reference evidence="5 6" key="1">
    <citation type="submission" date="2019-01" db="EMBL/GenBank/DDBJ databases">
        <title>Filimonas sp. strain TTM-71.</title>
        <authorList>
            <person name="Chen W.-M."/>
        </authorList>
    </citation>
    <scope>NUCLEOTIDE SEQUENCE [LARGE SCALE GENOMIC DNA]</scope>
    <source>
        <strain evidence="5 6">TTM-71</strain>
    </source>
</reference>
<comment type="caution">
    <text evidence="5">The sequence shown here is derived from an EMBL/GenBank/DDBJ whole genome shotgun (WGS) entry which is preliminary data.</text>
</comment>
<name>A0A4Q1D0Q0_9BACT</name>
<sequence length="830" mass="94031">MKNTNPKPGRFILLLLLSCNSFCQQDTSQHISIDTLLPLIMLDADQEQAGINNNTAVPSLLSSSLNPFTAVVAFHLTPLRFRRRGYAAALSDYTLNGFILNSLDRALPPWNITTLLLTLYRNREEAQGLDYSSASFGGVAGAQCLTARPSGLSKQAALGYSLANNNGWHRLQLAQSSGINRSGWSFATAVNLKPFSSGYYPGSYHSSAGFYAGAEKRIAERHSLNLLYVITSSQQAGQAATTREAKEITGDPYYNPCWGLQEGKPRNANVYIMHQQLKMLSYNGCLSPKLSATVTAASMNDDNKYGALDWYRAADPRPDYYRYLPSYQLTVALQEQVKRDWAVNPETRQINWAGMYRINRTNPDGRASYILEDRCTDTKRYGGAAYFTFRSNSEMSFELGVSARWQRSRYYKQVSDLLGAAYYVNINQFAERDFPGNNNARQYNLEMPDQHLRQGDIWGYDYELNLYKHHAVFQWKSQFKKCDAFFSAFYGVAGFARTGHMRNGLFPLNSYGPGPGYGFSEYAFKTGVTWKISGRQYLLLHTALMKNAPSAGQVYLSPRTRHDVRDSTVAAVTKALEIEYVLNTARFKCRIAAYYTAFFNGMQQYSFYHDEYNSLVNYSLDRIHTIHNGIEAFVEYKLLPELSLQLASFAGQYFYKGRQRAVITMDNNATLLNRTTVFTNGFRIGGTPQQAGNITVSYRAPEGWWLNVAANFFRDQWMPLNPLRRSPEALDQLDAGSEDYKQITSQYLWAAQYTLDAFIGYQRKIVKRKPANSSLLIYLNMINLSNNKTLVADSFEQLRFENAQQLQTSFAAKSRYAPGVQCRLSVMLRF</sequence>
<protein>
    <recommendedName>
        <fullName evidence="7">TonB-dependent receptor</fullName>
    </recommendedName>
</protein>
<comment type="subcellular location">
    <subcellularLocation>
        <location evidence="1">Cell outer membrane</location>
    </subcellularLocation>
</comment>
<keyword evidence="3" id="KW-0998">Cell outer membrane</keyword>
<keyword evidence="2" id="KW-0472">Membrane</keyword>
<evidence type="ECO:0000256" key="3">
    <source>
        <dbReference type="ARBA" id="ARBA00023237"/>
    </source>
</evidence>
<dbReference type="OrthoDB" id="1453181at2"/>
<dbReference type="GO" id="GO:0009279">
    <property type="term" value="C:cell outer membrane"/>
    <property type="evidence" value="ECO:0007669"/>
    <property type="project" value="UniProtKB-SubCell"/>
</dbReference>